<dbReference type="Gene3D" id="3.10.129.10">
    <property type="entry name" value="Hotdog Thioesterase"/>
    <property type="match status" value="1"/>
</dbReference>
<proteinExistence type="predicted"/>
<reference evidence="3" key="1">
    <citation type="journal article" date="2016" name="Genome Announc.">
        <title>Draft genome sequences of fungus Aspergillus calidoustus.</title>
        <authorList>
            <person name="Horn F."/>
            <person name="Linde J."/>
            <person name="Mattern D.J."/>
            <person name="Walther G."/>
            <person name="Guthke R."/>
            <person name="Scherlach K."/>
            <person name="Martin K."/>
            <person name="Brakhage A.A."/>
            <person name="Petzke L."/>
            <person name="Valiante V."/>
        </authorList>
    </citation>
    <scope>NUCLEOTIDE SEQUENCE [LARGE SCALE GENOMIC DNA]</scope>
    <source>
        <strain evidence="3">SF006504</strain>
    </source>
</reference>
<organism evidence="2 3">
    <name type="scientific">Aspergillus calidoustus</name>
    <dbReference type="NCBI Taxonomy" id="454130"/>
    <lineage>
        <taxon>Eukaryota</taxon>
        <taxon>Fungi</taxon>
        <taxon>Dikarya</taxon>
        <taxon>Ascomycota</taxon>
        <taxon>Pezizomycotina</taxon>
        <taxon>Eurotiomycetes</taxon>
        <taxon>Eurotiomycetidae</taxon>
        <taxon>Eurotiales</taxon>
        <taxon>Aspergillaceae</taxon>
        <taxon>Aspergillus</taxon>
        <taxon>Aspergillus subgen. Nidulantes</taxon>
    </lineage>
</organism>
<dbReference type="PANTHER" id="PTHR47260">
    <property type="entry name" value="UPF0644 PROTEIN PB2B4.06"/>
    <property type="match status" value="1"/>
</dbReference>
<accession>A0A0U5G0H0</accession>
<evidence type="ECO:0000313" key="2">
    <source>
        <dbReference type="EMBL" id="CEL04599.1"/>
    </source>
</evidence>
<dbReference type="OrthoDB" id="506431at2759"/>
<evidence type="ECO:0000313" key="3">
    <source>
        <dbReference type="Proteomes" id="UP000054771"/>
    </source>
</evidence>
<dbReference type="InterPro" id="IPR052061">
    <property type="entry name" value="PTE-AB_protein"/>
</dbReference>
<dbReference type="OMA" id="FIMARAE"/>
<dbReference type="AlphaFoldDB" id="A0A0U5G0H0"/>
<dbReference type="EMBL" id="CDMC01000004">
    <property type="protein sequence ID" value="CEL04599.1"/>
    <property type="molecule type" value="Genomic_DNA"/>
</dbReference>
<protein>
    <recommendedName>
        <fullName evidence="1">Thioesterase domain-containing protein</fullName>
    </recommendedName>
</protein>
<sequence>MTAQTTPDADAAYFLTHPATSPLIGDKSYTQIPGGSALFHDPFFRRAARTHSAVLRTAFIFRALPNPEGHLLIQVGHGVCGQSGVAHGGFLATVMDEVSGNLIASTRLDQGLGMYTAALNMGYKRPVLVEGFDLTTGEGVGDGSGTVIVATARLARLEGRKVFIGAEIRDERGEVCTTAELIFVQKKPVPVL</sequence>
<evidence type="ECO:0000259" key="1">
    <source>
        <dbReference type="Pfam" id="PF03061"/>
    </source>
</evidence>
<dbReference type="Pfam" id="PF03061">
    <property type="entry name" value="4HBT"/>
    <property type="match status" value="1"/>
</dbReference>
<dbReference type="InterPro" id="IPR029069">
    <property type="entry name" value="HotDog_dom_sf"/>
</dbReference>
<dbReference type="CDD" id="cd03443">
    <property type="entry name" value="PaaI_thioesterase"/>
    <property type="match status" value="1"/>
</dbReference>
<dbReference type="InterPro" id="IPR006683">
    <property type="entry name" value="Thioestr_dom"/>
</dbReference>
<name>A0A0U5G0H0_ASPCI</name>
<dbReference type="Proteomes" id="UP000054771">
    <property type="component" value="Unassembled WGS sequence"/>
</dbReference>
<dbReference type="PANTHER" id="PTHR47260:SF3">
    <property type="entry name" value="THIOESTERASE FAMILY PROTEIN (AFU_ORTHOLOGUE AFUA_7G03960)"/>
    <property type="match status" value="1"/>
</dbReference>
<dbReference type="SUPFAM" id="SSF54637">
    <property type="entry name" value="Thioesterase/thiol ester dehydrase-isomerase"/>
    <property type="match status" value="1"/>
</dbReference>
<feature type="domain" description="Thioesterase" evidence="1">
    <location>
        <begin position="84"/>
        <end position="129"/>
    </location>
</feature>
<keyword evidence="3" id="KW-1185">Reference proteome</keyword>
<gene>
    <name evidence="2" type="ORF">ASPCAL05727</name>
</gene>